<sequence>MAVINPARSGSRLRALFATLAAGALLATAACGGGGGDSSEDPDAKVTLRFSWWGSADRAKSTQEALDLFTKKNPNITIKTSYSAFKPYWEKLATETAGGNAPDVFQMDRAYLREYADRNVLAELDKGVTDQVADSVKESGVVEDKLYAVPMGQTTFVMVYDPAAYQKAGVKPPAKGWTWQDYLNNGKKLTQSSGGKASGLTDLGWQWESFETYLLQSDTQLYTEEGKLGFTKDDLKKYLTMIDNLRKQKASTPAKVTATIDGSIENMPMGKRLSYTENSWDSTVASYYEVLGKPVGLAPYPTDTGKLGAYAKPSMFLSISEKTKVRSAADKLVEFLVNDPEAAAILGVDRGLPPNTANRDKVGATLTGAQKAVYEYEKSIESDLVPAPPAPPKGNSALKDYWQQMNEEIAFGKLTVDKAVDEFFTRAEQELSA</sequence>
<protein>
    <submittedName>
        <fullName evidence="2">Extracellular solute-binding protein</fullName>
    </submittedName>
</protein>
<keyword evidence="1" id="KW-0732">Signal</keyword>
<dbReference type="SUPFAM" id="SSF53850">
    <property type="entry name" value="Periplasmic binding protein-like II"/>
    <property type="match status" value="1"/>
</dbReference>
<name>A0ABP6T4Y7_9ACTN</name>
<dbReference type="InterPro" id="IPR006059">
    <property type="entry name" value="SBP"/>
</dbReference>
<dbReference type="PANTHER" id="PTHR43649">
    <property type="entry name" value="ARABINOSE-BINDING PROTEIN-RELATED"/>
    <property type="match status" value="1"/>
</dbReference>
<keyword evidence="3" id="KW-1185">Reference proteome</keyword>
<dbReference type="Proteomes" id="UP001501676">
    <property type="component" value="Unassembled WGS sequence"/>
</dbReference>
<dbReference type="Gene3D" id="3.40.190.10">
    <property type="entry name" value="Periplasmic binding protein-like II"/>
    <property type="match status" value="2"/>
</dbReference>
<evidence type="ECO:0000313" key="2">
    <source>
        <dbReference type="EMBL" id="GAA3391740.1"/>
    </source>
</evidence>
<dbReference type="InterPro" id="IPR050490">
    <property type="entry name" value="Bact_solute-bd_prot1"/>
</dbReference>
<reference evidence="3" key="1">
    <citation type="journal article" date="2019" name="Int. J. Syst. Evol. Microbiol.">
        <title>The Global Catalogue of Microorganisms (GCM) 10K type strain sequencing project: providing services to taxonomists for standard genome sequencing and annotation.</title>
        <authorList>
            <consortium name="The Broad Institute Genomics Platform"/>
            <consortium name="The Broad Institute Genome Sequencing Center for Infectious Disease"/>
            <person name="Wu L."/>
            <person name="Ma J."/>
        </authorList>
    </citation>
    <scope>NUCLEOTIDE SEQUENCE [LARGE SCALE GENOMIC DNA]</scope>
    <source>
        <strain evidence="3">JCM 9458</strain>
    </source>
</reference>
<feature type="signal peptide" evidence="1">
    <location>
        <begin position="1"/>
        <end position="29"/>
    </location>
</feature>
<organism evidence="2 3">
    <name type="scientific">Cryptosporangium minutisporangium</name>
    <dbReference type="NCBI Taxonomy" id="113569"/>
    <lineage>
        <taxon>Bacteria</taxon>
        <taxon>Bacillati</taxon>
        <taxon>Actinomycetota</taxon>
        <taxon>Actinomycetes</taxon>
        <taxon>Cryptosporangiales</taxon>
        <taxon>Cryptosporangiaceae</taxon>
        <taxon>Cryptosporangium</taxon>
    </lineage>
</organism>
<dbReference type="Pfam" id="PF13416">
    <property type="entry name" value="SBP_bac_8"/>
    <property type="match status" value="1"/>
</dbReference>
<evidence type="ECO:0000313" key="3">
    <source>
        <dbReference type="Proteomes" id="UP001501676"/>
    </source>
</evidence>
<dbReference type="EMBL" id="BAAAYN010000034">
    <property type="protein sequence ID" value="GAA3391740.1"/>
    <property type="molecule type" value="Genomic_DNA"/>
</dbReference>
<evidence type="ECO:0000256" key="1">
    <source>
        <dbReference type="SAM" id="SignalP"/>
    </source>
</evidence>
<dbReference type="PANTHER" id="PTHR43649:SF30">
    <property type="entry name" value="ABC TRANSPORTER SUBSTRATE-BINDING PROTEIN"/>
    <property type="match status" value="1"/>
</dbReference>
<feature type="chain" id="PRO_5045984936" evidence="1">
    <location>
        <begin position="30"/>
        <end position="433"/>
    </location>
</feature>
<accession>A0ABP6T4Y7</accession>
<dbReference type="RefSeq" id="WP_345730716.1">
    <property type="nucleotide sequence ID" value="NZ_BAAAYN010000034.1"/>
</dbReference>
<comment type="caution">
    <text evidence="2">The sequence shown here is derived from an EMBL/GenBank/DDBJ whole genome shotgun (WGS) entry which is preliminary data.</text>
</comment>
<proteinExistence type="predicted"/>
<gene>
    <name evidence="2" type="ORF">GCM10020369_50800</name>
</gene>